<dbReference type="GO" id="GO:0043419">
    <property type="term" value="P:urea catabolic process"/>
    <property type="evidence" value="ECO:0007669"/>
    <property type="project" value="UniProtKB-UniRule"/>
</dbReference>
<proteinExistence type="inferred from homology"/>
<sequence>MATQKPPASAKTPVGGYVLSDKPIEINAGRPTVKIKVRNTGDRPIQVGSHFHFFEVNRALEFDRKAAFGQRLDIPASTGLRFEPGDEKEVTLVPFGGKQRIHGFNNLVDGWTGAGPTPGYRPNLDKGLERANERGFKSKNKKP</sequence>
<dbReference type="KEGG" id="nja:NSJP_2395"/>
<dbReference type="RefSeq" id="WP_080886933.1">
    <property type="nucleotide sequence ID" value="NZ_LT828648.1"/>
</dbReference>
<evidence type="ECO:0000256" key="1">
    <source>
        <dbReference type="ARBA" id="ARBA00022801"/>
    </source>
</evidence>
<dbReference type="InterPro" id="IPR002019">
    <property type="entry name" value="Urease_beta-like"/>
</dbReference>
<dbReference type="Proteomes" id="UP000192042">
    <property type="component" value="Chromosome I"/>
</dbReference>
<accession>A0A1W1I6D3</accession>
<gene>
    <name evidence="3 5" type="primary">ureB</name>
    <name evidence="5" type="ORF">NSJP_2395</name>
</gene>
<dbReference type="NCBIfam" id="NF009682">
    <property type="entry name" value="PRK13203.1"/>
    <property type="match status" value="1"/>
</dbReference>
<evidence type="ECO:0000256" key="3">
    <source>
        <dbReference type="HAMAP-Rule" id="MF_01954"/>
    </source>
</evidence>
<name>A0A1W1I6D3_9BACT</name>
<keyword evidence="3" id="KW-0963">Cytoplasm</keyword>
<dbReference type="GO" id="GO:0009039">
    <property type="term" value="F:urease activity"/>
    <property type="evidence" value="ECO:0007669"/>
    <property type="project" value="UniProtKB-UniRule"/>
</dbReference>
<dbReference type="InterPro" id="IPR036461">
    <property type="entry name" value="Urease_betasu_sf"/>
</dbReference>
<feature type="region of interest" description="Disordered" evidence="4">
    <location>
        <begin position="111"/>
        <end position="143"/>
    </location>
</feature>
<dbReference type="PANTHER" id="PTHR33569">
    <property type="entry name" value="UREASE"/>
    <property type="match status" value="1"/>
</dbReference>
<evidence type="ECO:0000256" key="4">
    <source>
        <dbReference type="SAM" id="MobiDB-lite"/>
    </source>
</evidence>
<comment type="similarity">
    <text evidence="3">Belongs to the urease beta subunit family.</text>
</comment>
<evidence type="ECO:0000313" key="5">
    <source>
        <dbReference type="EMBL" id="SLM48567.1"/>
    </source>
</evidence>
<dbReference type="HAMAP" id="MF_01954">
    <property type="entry name" value="Urease_beta"/>
    <property type="match status" value="1"/>
</dbReference>
<dbReference type="PANTHER" id="PTHR33569:SF1">
    <property type="entry name" value="UREASE"/>
    <property type="match status" value="1"/>
</dbReference>
<feature type="compositionally biased region" description="Basic and acidic residues" evidence="4">
    <location>
        <begin position="123"/>
        <end position="136"/>
    </location>
</feature>
<dbReference type="FunFam" id="2.10.150.10:FF:000001">
    <property type="entry name" value="Urease subunit beta"/>
    <property type="match status" value="1"/>
</dbReference>
<dbReference type="CDD" id="cd00407">
    <property type="entry name" value="Urease_beta"/>
    <property type="match status" value="1"/>
</dbReference>
<dbReference type="AlphaFoldDB" id="A0A1W1I6D3"/>
<dbReference type="STRING" id="1325564.NSJP_2395"/>
<protein>
    <recommendedName>
        <fullName evidence="3">Urease subunit beta</fullName>
        <ecNumber evidence="3">3.5.1.5</ecNumber>
    </recommendedName>
    <alternativeName>
        <fullName evidence="3">Urea amidohydrolase subunit beta</fullName>
    </alternativeName>
</protein>
<dbReference type="Pfam" id="PF00699">
    <property type="entry name" value="Urease_beta"/>
    <property type="match status" value="1"/>
</dbReference>
<dbReference type="SUPFAM" id="SSF51278">
    <property type="entry name" value="Urease, beta-subunit"/>
    <property type="match status" value="1"/>
</dbReference>
<keyword evidence="1 3" id="KW-0378">Hydrolase</keyword>
<comment type="catalytic activity">
    <reaction evidence="2 3">
        <text>urea + 2 H2O + H(+) = hydrogencarbonate + 2 NH4(+)</text>
        <dbReference type="Rhea" id="RHEA:20557"/>
        <dbReference type="ChEBI" id="CHEBI:15377"/>
        <dbReference type="ChEBI" id="CHEBI:15378"/>
        <dbReference type="ChEBI" id="CHEBI:16199"/>
        <dbReference type="ChEBI" id="CHEBI:17544"/>
        <dbReference type="ChEBI" id="CHEBI:28938"/>
        <dbReference type="EC" id="3.5.1.5"/>
    </reaction>
</comment>
<dbReference type="UniPathway" id="UPA00258">
    <property type="reaction ID" value="UER00370"/>
</dbReference>
<organism evidence="5 6">
    <name type="scientific">Nitrospira japonica</name>
    <dbReference type="NCBI Taxonomy" id="1325564"/>
    <lineage>
        <taxon>Bacteria</taxon>
        <taxon>Pseudomonadati</taxon>
        <taxon>Nitrospirota</taxon>
        <taxon>Nitrospiria</taxon>
        <taxon>Nitrospirales</taxon>
        <taxon>Nitrospiraceae</taxon>
        <taxon>Nitrospira</taxon>
    </lineage>
</organism>
<dbReference type="NCBIfam" id="TIGR00192">
    <property type="entry name" value="urease_beta"/>
    <property type="match status" value="1"/>
</dbReference>
<comment type="pathway">
    <text evidence="3">Nitrogen metabolism; urea degradation; CO(2) and NH(3) from urea (urease route): step 1/1.</text>
</comment>
<comment type="subcellular location">
    <subcellularLocation>
        <location evidence="3">Cytoplasm</location>
    </subcellularLocation>
</comment>
<reference evidence="5 6" key="1">
    <citation type="submission" date="2017-03" db="EMBL/GenBank/DDBJ databases">
        <authorList>
            <person name="Afonso C.L."/>
            <person name="Miller P.J."/>
            <person name="Scott M.A."/>
            <person name="Spackman E."/>
            <person name="Goraichik I."/>
            <person name="Dimitrov K.M."/>
            <person name="Suarez D.L."/>
            <person name="Swayne D.E."/>
        </authorList>
    </citation>
    <scope>NUCLEOTIDE SEQUENCE [LARGE SCALE GENOMIC DNA]</scope>
    <source>
        <strain evidence="5">Genome sequencing of Nitrospira japonica strain NJ11</strain>
    </source>
</reference>
<evidence type="ECO:0000256" key="2">
    <source>
        <dbReference type="ARBA" id="ARBA00047778"/>
    </source>
</evidence>
<keyword evidence="6" id="KW-1185">Reference proteome</keyword>
<dbReference type="EC" id="3.5.1.5" evidence="3"/>
<evidence type="ECO:0000313" key="6">
    <source>
        <dbReference type="Proteomes" id="UP000192042"/>
    </source>
</evidence>
<dbReference type="GO" id="GO:0035550">
    <property type="term" value="C:urease complex"/>
    <property type="evidence" value="ECO:0007669"/>
    <property type="project" value="InterPro"/>
</dbReference>
<dbReference type="OrthoDB" id="9797217at2"/>
<comment type="subunit">
    <text evidence="3">Heterotrimer of UreA (gamma), UreB (beta) and UreC (alpha) subunits. Three heterotrimers associate to form the active enzyme.</text>
</comment>
<dbReference type="EMBL" id="LT828648">
    <property type="protein sequence ID" value="SLM48567.1"/>
    <property type="molecule type" value="Genomic_DNA"/>
</dbReference>
<dbReference type="InterPro" id="IPR050069">
    <property type="entry name" value="Urease_subunit"/>
</dbReference>
<dbReference type="Gene3D" id="2.10.150.10">
    <property type="entry name" value="Urease, beta subunit"/>
    <property type="match status" value="1"/>
</dbReference>